<organism evidence="9 10">
    <name type="scientific">Porphyridium purpureum</name>
    <name type="common">Red alga</name>
    <name type="synonym">Porphyridium cruentum</name>
    <dbReference type="NCBI Taxonomy" id="35688"/>
    <lineage>
        <taxon>Eukaryota</taxon>
        <taxon>Rhodophyta</taxon>
        <taxon>Bangiophyceae</taxon>
        <taxon>Porphyridiales</taxon>
        <taxon>Porphyridiaceae</taxon>
        <taxon>Porphyridium</taxon>
    </lineage>
</organism>
<keyword evidence="2" id="KW-0999">Mitochondrion inner membrane</keyword>
<evidence type="ECO:0000256" key="2">
    <source>
        <dbReference type="ARBA" id="ARBA00022792"/>
    </source>
</evidence>
<dbReference type="InterPro" id="IPR036286">
    <property type="entry name" value="LexA/Signal_pep-like_sf"/>
</dbReference>
<keyword evidence="9" id="KW-0645">Protease</keyword>
<protein>
    <submittedName>
        <fullName evidence="9">Mitochondrial inner membrane protease subunit 1</fullName>
    </submittedName>
</protein>
<dbReference type="GO" id="GO:0042720">
    <property type="term" value="C:mitochondrial inner membrane peptidase complex"/>
    <property type="evidence" value="ECO:0007669"/>
    <property type="project" value="TreeGrafter"/>
</dbReference>
<dbReference type="Gene3D" id="2.10.109.10">
    <property type="entry name" value="Umud Fragment, subunit A"/>
    <property type="match status" value="1"/>
</dbReference>
<dbReference type="OrthoDB" id="4031at2759"/>
<proteinExistence type="inferred from homology"/>
<dbReference type="GO" id="GO:0004252">
    <property type="term" value="F:serine-type endopeptidase activity"/>
    <property type="evidence" value="ECO:0007669"/>
    <property type="project" value="InterPro"/>
</dbReference>
<comment type="caution">
    <text evidence="9">The sequence shown here is derived from an EMBL/GenBank/DDBJ whole genome shotgun (WGS) entry which is preliminary data.</text>
</comment>
<feature type="active site" evidence="7">
    <location>
        <position position="35"/>
    </location>
</feature>
<evidence type="ECO:0000313" key="9">
    <source>
        <dbReference type="EMBL" id="KAA8494283.1"/>
    </source>
</evidence>
<dbReference type="EMBL" id="VRMN01000005">
    <property type="protein sequence ID" value="KAA8494283.1"/>
    <property type="molecule type" value="Genomic_DNA"/>
</dbReference>
<dbReference type="GO" id="GO:0006627">
    <property type="term" value="P:protein processing involved in protein targeting to mitochondrion"/>
    <property type="evidence" value="ECO:0007669"/>
    <property type="project" value="TreeGrafter"/>
</dbReference>
<dbReference type="PROSITE" id="PS00761">
    <property type="entry name" value="SPASE_I_3"/>
    <property type="match status" value="1"/>
</dbReference>
<evidence type="ECO:0000256" key="7">
    <source>
        <dbReference type="PIRSR" id="PIRSR600223-1"/>
    </source>
</evidence>
<keyword evidence="10" id="KW-1185">Reference proteome</keyword>
<sequence>MGFILTEAGRMLRLTSVVFVVLEYVGSLTVCVGASMAPTIAETGGDYVLLDKMSHRLHGVRKGDVIVARCPYDPRLDICKRVVAVEGETVQRGRKQVYIPKGHIWVEGDNKSNSNDSRHYGAVPLGLVFGHVRYRVWPLDRRGMIE</sequence>
<dbReference type="GO" id="GO:0006465">
    <property type="term" value="P:signal peptide processing"/>
    <property type="evidence" value="ECO:0007669"/>
    <property type="project" value="InterPro"/>
</dbReference>
<evidence type="ECO:0000256" key="6">
    <source>
        <dbReference type="ARBA" id="ARBA00038445"/>
    </source>
</evidence>
<evidence type="ECO:0000259" key="8">
    <source>
        <dbReference type="Pfam" id="PF10502"/>
    </source>
</evidence>
<comment type="subcellular location">
    <subcellularLocation>
        <location evidence="1">Mitochondrion inner membrane</location>
    </subcellularLocation>
</comment>
<keyword evidence="4" id="KW-0496">Mitochondrion</keyword>
<reference evidence="10" key="1">
    <citation type="journal article" date="2019" name="Nat. Commun.">
        <title>Expansion of phycobilisome linker gene families in mesophilic red algae.</title>
        <authorList>
            <person name="Lee J."/>
            <person name="Kim D."/>
            <person name="Bhattacharya D."/>
            <person name="Yoon H.S."/>
        </authorList>
    </citation>
    <scope>NUCLEOTIDE SEQUENCE [LARGE SCALE GENOMIC DNA]</scope>
    <source>
        <strain evidence="10">CCMP 1328</strain>
    </source>
</reference>
<dbReference type="PANTHER" id="PTHR12383">
    <property type="entry name" value="PROTEASE FAMILY S26 MITOCHONDRIAL INNER MEMBRANE PROTEASE-RELATED"/>
    <property type="match status" value="1"/>
</dbReference>
<dbReference type="Proteomes" id="UP000324585">
    <property type="component" value="Unassembled WGS sequence"/>
</dbReference>
<evidence type="ECO:0000313" key="10">
    <source>
        <dbReference type="Proteomes" id="UP000324585"/>
    </source>
</evidence>
<name>A0A5J4YU45_PORPP</name>
<dbReference type="InterPro" id="IPR019758">
    <property type="entry name" value="Pept_S26A_signal_pept_1_CS"/>
</dbReference>
<keyword evidence="5" id="KW-0472">Membrane</keyword>
<evidence type="ECO:0000256" key="5">
    <source>
        <dbReference type="ARBA" id="ARBA00023136"/>
    </source>
</evidence>
<dbReference type="InterPro" id="IPR000223">
    <property type="entry name" value="Pept_S26A_signal_pept_1"/>
</dbReference>
<accession>A0A5J4YU45</accession>
<gene>
    <name evidence="9" type="ORF">FVE85_4258</name>
</gene>
<evidence type="ECO:0000256" key="1">
    <source>
        <dbReference type="ARBA" id="ARBA00004273"/>
    </source>
</evidence>
<dbReference type="PRINTS" id="PR00727">
    <property type="entry name" value="LEADERPTASE"/>
</dbReference>
<dbReference type="InterPro" id="IPR019533">
    <property type="entry name" value="Peptidase_S26"/>
</dbReference>
<dbReference type="Pfam" id="PF10502">
    <property type="entry name" value="Peptidase_S26"/>
    <property type="match status" value="1"/>
</dbReference>
<feature type="domain" description="Peptidase S26" evidence="8">
    <location>
        <begin position="14"/>
        <end position="99"/>
    </location>
</feature>
<dbReference type="PANTHER" id="PTHR12383:SF16">
    <property type="entry name" value="MITOCHONDRIAL INNER MEMBRANE PROTEASE SUBUNIT 1"/>
    <property type="match status" value="1"/>
</dbReference>
<evidence type="ECO:0000256" key="4">
    <source>
        <dbReference type="ARBA" id="ARBA00023128"/>
    </source>
</evidence>
<evidence type="ECO:0000256" key="3">
    <source>
        <dbReference type="ARBA" id="ARBA00022801"/>
    </source>
</evidence>
<dbReference type="CDD" id="cd06530">
    <property type="entry name" value="S26_SPase_I"/>
    <property type="match status" value="1"/>
</dbReference>
<dbReference type="InterPro" id="IPR052064">
    <property type="entry name" value="Mito_IMP1_subunit"/>
</dbReference>
<dbReference type="OMA" id="STHWFWE"/>
<keyword evidence="3" id="KW-0378">Hydrolase</keyword>
<comment type="similarity">
    <text evidence="6">Belongs to the peptidase S26 family. IMP1 subfamily.</text>
</comment>
<feature type="active site" evidence="7">
    <location>
        <position position="80"/>
    </location>
</feature>
<dbReference type="SUPFAM" id="SSF51306">
    <property type="entry name" value="LexA/Signal peptidase"/>
    <property type="match status" value="1"/>
</dbReference>
<dbReference type="AlphaFoldDB" id="A0A5J4YU45"/>